<dbReference type="Proteomes" id="UP000061432">
    <property type="component" value="Plasmid pMaq22A_1p"/>
</dbReference>
<evidence type="ECO:0000313" key="2">
    <source>
        <dbReference type="Proteomes" id="UP000061432"/>
    </source>
</evidence>
<keyword evidence="1" id="KW-0614">Plasmid</keyword>
<gene>
    <name evidence="1" type="ORF">Maq22A_1p34580</name>
</gene>
<dbReference type="RefSeq" id="WP_060850303.1">
    <property type="nucleotide sequence ID" value="NZ_AP014705.1"/>
</dbReference>
<evidence type="ECO:0000313" key="1">
    <source>
        <dbReference type="EMBL" id="BAQ49180.1"/>
    </source>
</evidence>
<dbReference type="PATRIC" id="fig|270351.10.peg.6228"/>
<organism evidence="1 2">
    <name type="scientific">Methylobacterium aquaticum</name>
    <dbReference type="NCBI Taxonomy" id="270351"/>
    <lineage>
        <taxon>Bacteria</taxon>
        <taxon>Pseudomonadati</taxon>
        <taxon>Pseudomonadota</taxon>
        <taxon>Alphaproteobacteria</taxon>
        <taxon>Hyphomicrobiales</taxon>
        <taxon>Methylobacteriaceae</taxon>
        <taxon>Methylobacterium</taxon>
    </lineage>
</organism>
<dbReference type="OrthoDB" id="7906710at2"/>
<accession>A0A0C6G0E0</accession>
<dbReference type="EMBL" id="AP014705">
    <property type="protein sequence ID" value="BAQ49180.1"/>
    <property type="molecule type" value="Genomic_DNA"/>
</dbReference>
<reference evidence="1 2" key="1">
    <citation type="journal article" date="2015" name="Genome Announc.">
        <title>Complete Genome Sequence of Methylobacterium aquaticum Strain 22A, Isolated from Racomitrium japonicum Moss.</title>
        <authorList>
            <person name="Tani A."/>
            <person name="Ogura Y."/>
            <person name="Hayashi T."/>
            <person name="Kimbara K."/>
        </authorList>
    </citation>
    <scope>NUCLEOTIDE SEQUENCE [LARGE SCALE GENOMIC DNA]</scope>
    <source>
        <strain evidence="1 2">MA-22A</strain>
        <plasmid evidence="2">Plasmid pMaq22A_1p DNA</plasmid>
    </source>
</reference>
<reference evidence="2" key="2">
    <citation type="submission" date="2015-01" db="EMBL/GenBank/DDBJ databases">
        <title>Complete genome sequence of Methylobacterium aquaticum strain 22A.</title>
        <authorList>
            <person name="Tani A."/>
            <person name="Ogura Y."/>
            <person name="Hayashi T."/>
        </authorList>
    </citation>
    <scope>NUCLEOTIDE SEQUENCE [LARGE SCALE GENOMIC DNA]</scope>
    <source>
        <strain evidence="2">MA-22A</strain>
        <plasmid evidence="2">Plasmid pMaq22A_1p DNA</plasmid>
    </source>
</reference>
<name>A0A0C6G0E0_9HYPH</name>
<sequence>MLIDEFYRIGADAIHEHDFNRSFTVTSVVPSWSGPVVQWKPIKGKRPPGDPEFDRLRPAAILDALVRTLAHRWVHGRPLCPLDWKERLTSGMPQLFPFEPEVGNGWVWLIAAAANHLSVVDTCNDMRTHDLKQKYGTLRWDIASMEFYQQVDEYTSCVDRLSGYICEDCGDPGAIQSLNGWDRCVCSRHAVPSIR</sequence>
<proteinExistence type="predicted"/>
<dbReference type="AlphaFoldDB" id="A0A0C6G0E0"/>
<protein>
    <submittedName>
        <fullName evidence="1">Uncharacterized protein</fullName>
    </submittedName>
</protein>
<geneLocation type="plasmid" evidence="2">
    <name>pMaq22A_1p DNA</name>
</geneLocation>
<dbReference type="KEGG" id="maqu:Maq22A_1p34580"/>